<dbReference type="PROSITE" id="PS50250">
    <property type="entry name" value="PCI"/>
    <property type="match status" value="1"/>
</dbReference>
<keyword evidence="5" id="KW-0963">Cytoplasm</keyword>
<protein>
    <recommendedName>
        <fullName evidence="4">COP9 signalosome complex subunit 3</fullName>
    </recommendedName>
</protein>
<dbReference type="SMART" id="SM00088">
    <property type="entry name" value="PINT"/>
    <property type="match status" value="1"/>
</dbReference>
<keyword evidence="9" id="KW-0812">Transmembrane</keyword>
<comment type="subcellular location">
    <subcellularLocation>
        <location evidence="2">Cytoplasm</location>
    </subcellularLocation>
    <subcellularLocation>
        <location evidence="1">Nucleus</location>
    </subcellularLocation>
</comment>
<dbReference type="Pfam" id="PF22788">
    <property type="entry name" value="COP9_hel_rpt"/>
    <property type="match status" value="1"/>
</dbReference>
<evidence type="ECO:0000256" key="9">
    <source>
        <dbReference type="SAM" id="Phobius"/>
    </source>
</evidence>
<organism evidence="11">
    <name type="scientific">Tetraselmis chuii</name>
    <dbReference type="NCBI Taxonomy" id="63592"/>
    <lineage>
        <taxon>Eukaryota</taxon>
        <taxon>Viridiplantae</taxon>
        <taxon>Chlorophyta</taxon>
        <taxon>core chlorophytes</taxon>
        <taxon>Chlorodendrophyceae</taxon>
        <taxon>Chlorodendrales</taxon>
        <taxon>Chlorodendraceae</taxon>
        <taxon>Tetraselmis</taxon>
    </lineage>
</organism>
<evidence type="ECO:0000256" key="2">
    <source>
        <dbReference type="ARBA" id="ARBA00004496"/>
    </source>
</evidence>
<evidence type="ECO:0000256" key="5">
    <source>
        <dbReference type="ARBA" id="ARBA00022490"/>
    </source>
</evidence>
<dbReference type="EMBL" id="HBGG01028629">
    <property type="protein sequence ID" value="CAD9212557.1"/>
    <property type="molecule type" value="Transcribed_RNA"/>
</dbReference>
<dbReference type="GO" id="GO:0006511">
    <property type="term" value="P:ubiquitin-dependent protein catabolic process"/>
    <property type="evidence" value="ECO:0007669"/>
    <property type="project" value="TreeGrafter"/>
</dbReference>
<proteinExistence type="inferred from homology"/>
<evidence type="ECO:0000256" key="4">
    <source>
        <dbReference type="ARBA" id="ARBA00014878"/>
    </source>
</evidence>
<evidence type="ECO:0000256" key="3">
    <source>
        <dbReference type="ARBA" id="ARBA00007084"/>
    </source>
</evidence>
<sequence length="437" mass="47227">MDGWVERVTTFTGRPAELAASLKSDVSSGLFQLQAAALPGVLATLDPAAHSLAWLFAANALTSLASTGTNTAPDYRLVGKFLKVCSAEEVRAATDVFVSLARKLKQWAIGGGRPKLAVGPLRAALRKLQPSTECLTPLHGDFFQVCLLSHCYYAAAPVLKEEIYDVAPDLCGTAPRDFLLYAYYGGMLCIGRKDYDRALDLLLYAITAPATVVSAIAVAAYQKYVLVQLIHNGHSPPLPKYTSTIIHRYLKSECVIYADVAHAFSRKSAPELSLAINSNRTAFQADGNWGLVRQCEEALQRRNVGRLTHTHLTLSLQGIADTAGLPGPGAAEALILAMVGSGEIWASINPVDGMVSFNEDPERYCSADMAEHIDAQIRRSMALDARLQATNEAVSCDRAYLSKTLAKEARPESGRLGEEEHMDVADSDRNPVAPMYS</sequence>
<keyword evidence="6" id="KW-0736">Signalosome</keyword>
<dbReference type="SUPFAM" id="SSF46785">
    <property type="entry name" value="Winged helix' DNA-binding domain"/>
    <property type="match status" value="1"/>
</dbReference>
<dbReference type="AlphaFoldDB" id="A0A7S1T0S3"/>
<dbReference type="PANTHER" id="PTHR10758">
    <property type="entry name" value="26S PROTEASOME NON-ATPASE REGULATORY SUBUNIT 3/COP9 SIGNALOSOME COMPLEX SUBUNIT 3"/>
    <property type="match status" value="1"/>
</dbReference>
<feature type="transmembrane region" description="Helical" evidence="9">
    <location>
        <begin position="201"/>
        <end position="221"/>
    </location>
</feature>
<evidence type="ECO:0000256" key="6">
    <source>
        <dbReference type="ARBA" id="ARBA00022790"/>
    </source>
</evidence>
<accession>A0A7S1T0S3</accession>
<dbReference type="PANTHER" id="PTHR10758:SF1">
    <property type="entry name" value="COP9 SIGNALOSOME COMPLEX SUBUNIT 3"/>
    <property type="match status" value="1"/>
</dbReference>
<dbReference type="InterPro" id="IPR000717">
    <property type="entry name" value="PCI_dom"/>
</dbReference>
<gene>
    <name evidence="11" type="ORF">TCHU04912_LOCUS14796</name>
</gene>
<dbReference type="InterPro" id="IPR050756">
    <property type="entry name" value="CSN3"/>
</dbReference>
<feature type="compositionally biased region" description="Basic and acidic residues" evidence="8">
    <location>
        <begin position="407"/>
        <end position="429"/>
    </location>
</feature>
<reference evidence="11" key="1">
    <citation type="submission" date="2021-01" db="EMBL/GenBank/DDBJ databases">
        <authorList>
            <person name="Corre E."/>
            <person name="Pelletier E."/>
            <person name="Niang G."/>
            <person name="Scheremetjew M."/>
            <person name="Finn R."/>
            <person name="Kale V."/>
            <person name="Holt S."/>
            <person name="Cochrane G."/>
            <person name="Meng A."/>
            <person name="Brown T."/>
            <person name="Cohen L."/>
        </authorList>
    </citation>
    <scope>NUCLEOTIDE SEQUENCE</scope>
    <source>
        <strain evidence="11">PLY429</strain>
    </source>
</reference>
<dbReference type="Pfam" id="PF01399">
    <property type="entry name" value="PCI"/>
    <property type="match status" value="1"/>
</dbReference>
<keyword evidence="7" id="KW-0539">Nucleus</keyword>
<comment type="similarity">
    <text evidence="3">Belongs to the CSN3 family.</text>
</comment>
<dbReference type="InterPro" id="IPR055089">
    <property type="entry name" value="COP9_N"/>
</dbReference>
<evidence type="ECO:0000256" key="8">
    <source>
        <dbReference type="SAM" id="MobiDB-lite"/>
    </source>
</evidence>
<keyword evidence="9" id="KW-0472">Membrane</keyword>
<feature type="domain" description="PCI" evidence="10">
    <location>
        <begin position="194"/>
        <end position="362"/>
    </location>
</feature>
<keyword evidence="9" id="KW-1133">Transmembrane helix</keyword>
<feature type="region of interest" description="Disordered" evidence="8">
    <location>
        <begin position="407"/>
        <end position="437"/>
    </location>
</feature>
<name>A0A7S1T0S3_9CHLO</name>
<evidence type="ECO:0000256" key="1">
    <source>
        <dbReference type="ARBA" id="ARBA00004123"/>
    </source>
</evidence>
<evidence type="ECO:0000256" key="7">
    <source>
        <dbReference type="ARBA" id="ARBA00023242"/>
    </source>
</evidence>
<dbReference type="InterPro" id="IPR036390">
    <property type="entry name" value="WH_DNA-bd_sf"/>
</dbReference>
<evidence type="ECO:0000313" key="11">
    <source>
        <dbReference type="EMBL" id="CAD9212557.1"/>
    </source>
</evidence>
<evidence type="ECO:0000259" key="10">
    <source>
        <dbReference type="PROSITE" id="PS50250"/>
    </source>
</evidence>
<dbReference type="GO" id="GO:0005737">
    <property type="term" value="C:cytoplasm"/>
    <property type="evidence" value="ECO:0007669"/>
    <property type="project" value="UniProtKB-SubCell"/>
</dbReference>
<dbReference type="GO" id="GO:0008180">
    <property type="term" value="C:COP9 signalosome"/>
    <property type="evidence" value="ECO:0007669"/>
    <property type="project" value="UniProtKB-KW"/>
</dbReference>